<gene>
    <name evidence="4" type="ORF">AWB69_03542</name>
</gene>
<dbReference type="EMBL" id="FCOK02000021">
    <property type="protein sequence ID" value="SAL36734.1"/>
    <property type="molecule type" value="Genomic_DNA"/>
</dbReference>
<dbReference type="GO" id="GO:0016810">
    <property type="term" value="F:hydrolase activity, acting on carbon-nitrogen (but not peptide) bonds"/>
    <property type="evidence" value="ECO:0007669"/>
    <property type="project" value="InterPro"/>
</dbReference>
<dbReference type="InterPro" id="IPR032466">
    <property type="entry name" value="Metal_Hydrolase"/>
</dbReference>
<evidence type="ECO:0000259" key="3">
    <source>
        <dbReference type="Pfam" id="PF01979"/>
    </source>
</evidence>
<keyword evidence="2 4" id="KW-0378">Hydrolase</keyword>
<dbReference type="OrthoDB" id="9807210at2"/>
<protein>
    <submittedName>
        <fullName evidence="4">Hydroxydechloroatrazine ethylaminohydrolase</fullName>
    </submittedName>
</protein>
<dbReference type="Pfam" id="PF01979">
    <property type="entry name" value="Amidohydro_1"/>
    <property type="match status" value="1"/>
</dbReference>
<dbReference type="PANTHER" id="PTHR43794:SF11">
    <property type="entry name" value="AMIDOHYDROLASE-RELATED DOMAIN-CONTAINING PROTEIN"/>
    <property type="match status" value="1"/>
</dbReference>
<name>A0A158GX28_9BURK</name>
<sequence>MTVILSNVRLLHGVEQQYLPELFDVALQGEWIVAIEPAGTLPRAEGDTVVPLDGCLLTPGLINGHQHSHEHFHKGRVENLPLELWMHYVRAPRPVRLTPRQVYLRTLTGAIEALRSGATTVVDDCNLGGSIDRDSLDAIYQAYEDAGIRAMVGFSMMDRPLVDSFPFVDAIFPQELLAQMRAIPRPTPDAWFAFLGEEVQNRHPQSNRVGVLVAPSAPQRCTPGFLARCRAFADEHALPVITHVQETRLQIVTAQAFYGKPMVQYLDEQGFLKPGTSLIHAVWLSNDEIARIAASGATVQHNPWSNLMLGSGVQPTRQLLDAGVSVSLGSDGCSSTVTGNMLNVVGSAAALSKIRGKDYSRWLTAAEALRAGTIGGAGALGMAGQLGVIAPGYRADLVAYRTDTINFSPLTDPVRQLVYAERGTSIDSMFVAGRCVMCNGRLTNIDEGAILREIAGTYENLKAEFDLADQSVGPLIAEMEKIVDRASALEAGWKTHMTRLDE</sequence>
<evidence type="ECO:0000256" key="2">
    <source>
        <dbReference type="ARBA" id="ARBA00022801"/>
    </source>
</evidence>
<dbReference type="SUPFAM" id="SSF51556">
    <property type="entry name" value="Metallo-dependent hydrolases"/>
    <property type="match status" value="1"/>
</dbReference>
<reference evidence="4 5" key="1">
    <citation type="submission" date="2016-01" db="EMBL/GenBank/DDBJ databases">
        <authorList>
            <person name="Oliw E.H."/>
        </authorList>
    </citation>
    <scope>NUCLEOTIDE SEQUENCE [LARGE SCALE GENOMIC DNA]</scope>
    <source>
        <strain evidence="4">LMG 27134</strain>
    </source>
</reference>
<dbReference type="Proteomes" id="UP000054683">
    <property type="component" value="Unassembled WGS sequence"/>
</dbReference>
<evidence type="ECO:0000256" key="1">
    <source>
        <dbReference type="ARBA" id="ARBA00006745"/>
    </source>
</evidence>
<accession>A0A158GX28</accession>
<evidence type="ECO:0000313" key="5">
    <source>
        <dbReference type="Proteomes" id="UP000054683"/>
    </source>
</evidence>
<proteinExistence type="inferred from homology"/>
<dbReference type="InterPro" id="IPR050287">
    <property type="entry name" value="MTA/SAH_deaminase"/>
</dbReference>
<dbReference type="Gene3D" id="3.20.20.140">
    <property type="entry name" value="Metal-dependent hydrolases"/>
    <property type="match status" value="1"/>
</dbReference>
<evidence type="ECO:0000313" key="4">
    <source>
        <dbReference type="EMBL" id="SAL36734.1"/>
    </source>
</evidence>
<dbReference type="InterPro" id="IPR011059">
    <property type="entry name" value="Metal-dep_hydrolase_composite"/>
</dbReference>
<feature type="domain" description="Amidohydrolase-related" evidence="3">
    <location>
        <begin position="57"/>
        <end position="435"/>
    </location>
</feature>
<comment type="similarity">
    <text evidence="1">Belongs to the metallo-dependent hydrolases superfamily. ATZ/TRZ family.</text>
</comment>
<organism evidence="4 5">
    <name type="scientific">Caballeronia udeis</name>
    <dbReference type="NCBI Taxonomy" id="1232866"/>
    <lineage>
        <taxon>Bacteria</taxon>
        <taxon>Pseudomonadati</taxon>
        <taxon>Pseudomonadota</taxon>
        <taxon>Betaproteobacteria</taxon>
        <taxon>Burkholderiales</taxon>
        <taxon>Burkholderiaceae</taxon>
        <taxon>Caballeronia</taxon>
    </lineage>
</organism>
<dbReference type="Gene3D" id="2.30.40.10">
    <property type="entry name" value="Urease, subunit C, domain 1"/>
    <property type="match status" value="1"/>
</dbReference>
<dbReference type="PANTHER" id="PTHR43794">
    <property type="entry name" value="AMINOHYDROLASE SSNA-RELATED"/>
    <property type="match status" value="1"/>
</dbReference>
<dbReference type="RefSeq" id="WP_062086809.1">
    <property type="nucleotide sequence ID" value="NZ_FCOK02000021.1"/>
</dbReference>
<dbReference type="SUPFAM" id="SSF51338">
    <property type="entry name" value="Composite domain of metallo-dependent hydrolases"/>
    <property type="match status" value="1"/>
</dbReference>
<dbReference type="AlphaFoldDB" id="A0A158GX28"/>
<dbReference type="InterPro" id="IPR006680">
    <property type="entry name" value="Amidohydro-rel"/>
</dbReference>